<protein>
    <submittedName>
        <fullName evidence="2">Uncharacterized protein</fullName>
    </submittedName>
</protein>
<gene>
    <name evidence="2" type="ORF">GYMLUDRAFT_248209</name>
</gene>
<evidence type="ECO:0000313" key="3">
    <source>
        <dbReference type="Proteomes" id="UP000053593"/>
    </source>
</evidence>
<dbReference type="Proteomes" id="UP000053593">
    <property type="component" value="Unassembled WGS sequence"/>
</dbReference>
<accession>A0A0D0BMB1</accession>
<feature type="chain" id="PRO_5002224733" evidence="1">
    <location>
        <begin position="24"/>
        <end position="169"/>
    </location>
</feature>
<organism evidence="2 3">
    <name type="scientific">Collybiopsis luxurians FD-317 M1</name>
    <dbReference type="NCBI Taxonomy" id="944289"/>
    <lineage>
        <taxon>Eukaryota</taxon>
        <taxon>Fungi</taxon>
        <taxon>Dikarya</taxon>
        <taxon>Basidiomycota</taxon>
        <taxon>Agaricomycotina</taxon>
        <taxon>Agaricomycetes</taxon>
        <taxon>Agaricomycetidae</taxon>
        <taxon>Agaricales</taxon>
        <taxon>Marasmiineae</taxon>
        <taxon>Omphalotaceae</taxon>
        <taxon>Collybiopsis</taxon>
        <taxon>Collybiopsis luxurians</taxon>
    </lineage>
</organism>
<dbReference type="AlphaFoldDB" id="A0A0D0BMB1"/>
<reference evidence="2 3" key="1">
    <citation type="submission" date="2014-04" db="EMBL/GenBank/DDBJ databases">
        <title>Evolutionary Origins and Diversification of the Mycorrhizal Mutualists.</title>
        <authorList>
            <consortium name="DOE Joint Genome Institute"/>
            <consortium name="Mycorrhizal Genomics Consortium"/>
            <person name="Kohler A."/>
            <person name="Kuo A."/>
            <person name="Nagy L.G."/>
            <person name="Floudas D."/>
            <person name="Copeland A."/>
            <person name="Barry K.W."/>
            <person name="Cichocki N."/>
            <person name="Veneault-Fourrey C."/>
            <person name="LaButti K."/>
            <person name="Lindquist E.A."/>
            <person name="Lipzen A."/>
            <person name="Lundell T."/>
            <person name="Morin E."/>
            <person name="Murat C."/>
            <person name="Riley R."/>
            <person name="Ohm R."/>
            <person name="Sun H."/>
            <person name="Tunlid A."/>
            <person name="Henrissat B."/>
            <person name="Grigoriev I.V."/>
            <person name="Hibbett D.S."/>
            <person name="Martin F."/>
        </authorList>
    </citation>
    <scope>NUCLEOTIDE SEQUENCE [LARGE SCALE GENOMIC DNA]</scope>
    <source>
        <strain evidence="2 3">FD-317 M1</strain>
    </source>
</reference>
<evidence type="ECO:0000313" key="2">
    <source>
        <dbReference type="EMBL" id="KIK55991.1"/>
    </source>
</evidence>
<sequence length="169" mass="18851">MAPIGKWHMAIDSLVSLVLVTRGLNIRWKSGNRFNDKSLFRGTRMLPRVIMQADQVLAMPLGCKVQSEGPVVVEAPSDLVRIERLGKATGPRRCACCMGEVAASEAMREALENIVTGVRVDWERASCQEFALKKDIVRRLPWVRVGKKVEWGSVWCREGEGGAAYQIQI</sequence>
<dbReference type="EMBL" id="KN834801">
    <property type="protein sequence ID" value="KIK55991.1"/>
    <property type="molecule type" value="Genomic_DNA"/>
</dbReference>
<keyword evidence="3" id="KW-1185">Reference proteome</keyword>
<feature type="signal peptide" evidence="1">
    <location>
        <begin position="1"/>
        <end position="23"/>
    </location>
</feature>
<name>A0A0D0BMB1_9AGAR</name>
<proteinExistence type="predicted"/>
<keyword evidence="1" id="KW-0732">Signal</keyword>
<dbReference type="HOGENOM" id="CLU_1578705_0_0_1"/>
<evidence type="ECO:0000256" key="1">
    <source>
        <dbReference type="SAM" id="SignalP"/>
    </source>
</evidence>